<dbReference type="InterPro" id="IPR004776">
    <property type="entry name" value="Mem_transp_PIN-like"/>
</dbReference>
<comment type="similarity">
    <text evidence="2">Belongs to the auxin efflux carrier (TC 2.A.69) family.</text>
</comment>
<evidence type="ECO:0000256" key="1">
    <source>
        <dbReference type="ARBA" id="ARBA00004651"/>
    </source>
</evidence>
<feature type="transmembrane region" description="Helical" evidence="8">
    <location>
        <begin position="37"/>
        <end position="56"/>
    </location>
</feature>
<feature type="transmembrane region" description="Helical" evidence="8">
    <location>
        <begin position="126"/>
        <end position="144"/>
    </location>
</feature>
<feature type="transmembrane region" description="Helical" evidence="8">
    <location>
        <begin position="103"/>
        <end position="120"/>
    </location>
</feature>
<keyword evidence="4" id="KW-1003">Cell membrane</keyword>
<evidence type="ECO:0000256" key="3">
    <source>
        <dbReference type="ARBA" id="ARBA00022448"/>
    </source>
</evidence>
<evidence type="ECO:0000256" key="5">
    <source>
        <dbReference type="ARBA" id="ARBA00022692"/>
    </source>
</evidence>
<feature type="transmembrane region" description="Helical" evidence="8">
    <location>
        <begin position="246"/>
        <end position="264"/>
    </location>
</feature>
<reference evidence="9 10" key="1">
    <citation type="submission" date="2020-08" db="EMBL/GenBank/DDBJ databases">
        <title>Genomic Encyclopedia of Type Strains, Phase IV (KMG-IV): sequencing the most valuable type-strain genomes for metagenomic binning, comparative biology and taxonomic classification.</title>
        <authorList>
            <person name="Goeker M."/>
        </authorList>
    </citation>
    <scope>NUCLEOTIDE SEQUENCE [LARGE SCALE GENOMIC DNA]</scope>
    <source>
        <strain evidence="9 10">DSM 12141</strain>
    </source>
</reference>
<dbReference type="InterPro" id="IPR038770">
    <property type="entry name" value="Na+/solute_symporter_sf"/>
</dbReference>
<dbReference type="Gene3D" id="1.20.1530.20">
    <property type="match status" value="1"/>
</dbReference>
<evidence type="ECO:0000256" key="2">
    <source>
        <dbReference type="ARBA" id="ARBA00010145"/>
    </source>
</evidence>
<evidence type="ECO:0000256" key="8">
    <source>
        <dbReference type="SAM" id="Phobius"/>
    </source>
</evidence>
<feature type="transmembrane region" description="Helical" evidence="8">
    <location>
        <begin position="273"/>
        <end position="293"/>
    </location>
</feature>
<evidence type="ECO:0000313" key="10">
    <source>
        <dbReference type="Proteomes" id="UP000541136"/>
    </source>
</evidence>
<dbReference type="AlphaFoldDB" id="A0A7W9WP10"/>
<accession>A0A7W9WP10</accession>
<dbReference type="GO" id="GO:0005886">
    <property type="term" value="C:plasma membrane"/>
    <property type="evidence" value="ECO:0007669"/>
    <property type="project" value="UniProtKB-SubCell"/>
</dbReference>
<comment type="subcellular location">
    <subcellularLocation>
        <location evidence="1">Cell membrane</location>
        <topology evidence="1">Multi-pass membrane protein</topology>
    </subcellularLocation>
</comment>
<evidence type="ECO:0000256" key="7">
    <source>
        <dbReference type="ARBA" id="ARBA00023136"/>
    </source>
</evidence>
<evidence type="ECO:0000256" key="4">
    <source>
        <dbReference type="ARBA" id="ARBA00022475"/>
    </source>
</evidence>
<gene>
    <name evidence="9" type="ORF">HNR28_001352</name>
</gene>
<protein>
    <recommendedName>
        <fullName evidence="11">AEC family transporter</fullName>
    </recommendedName>
</protein>
<keyword evidence="5 8" id="KW-0812">Transmembrane</keyword>
<dbReference type="Proteomes" id="UP000541136">
    <property type="component" value="Unassembled WGS sequence"/>
</dbReference>
<feature type="transmembrane region" description="Helical" evidence="8">
    <location>
        <begin position="218"/>
        <end position="240"/>
    </location>
</feature>
<evidence type="ECO:0000313" key="9">
    <source>
        <dbReference type="EMBL" id="MBB6083315.1"/>
    </source>
</evidence>
<dbReference type="GO" id="GO:0055085">
    <property type="term" value="P:transmembrane transport"/>
    <property type="evidence" value="ECO:0007669"/>
    <property type="project" value="InterPro"/>
</dbReference>
<name>A0A7W9WP10_CASDE</name>
<evidence type="ECO:0008006" key="11">
    <source>
        <dbReference type="Google" id="ProtNLM"/>
    </source>
</evidence>
<organism evidence="9 10">
    <name type="scientific">Castellaniella defragrans</name>
    <name type="common">Alcaligenes defragrans</name>
    <dbReference type="NCBI Taxonomy" id="75697"/>
    <lineage>
        <taxon>Bacteria</taxon>
        <taxon>Pseudomonadati</taxon>
        <taxon>Pseudomonadota</taxon>
        <taxon>Betaproteobacteria</taxon>
        <taxon>Burkholderiales</taxon>
        <taxon>Alcaligenaceae</taxon>
        <taxon>Castellaniella</taxon>
    </lineage>
</organism>
<feature type="transmembrane region" description="Helical" evidence="8">
    <location>
        <begin position="156"/>
        <end position="175"/>
    </location>
</feature>
<keyword evidence="7 8" id="KW-0472">Membrane</keyword>
<dbReference type="PANTHER" id="PTHR36838:SF4">
    <property type="entry name" value="AUXIN EFFLUX CARRIER FAMILY PROTEIN"/>
    <property type="match status" value="1"/>
</dbReference>
<dbReference type="RefSeq" id="WP_043684162.1">
    <property type="nucleotide sequence ID" value="NZ_JACHIB010000006.1"/>
</dbReference>
<keyword evidence="3" id="KW-0813">Transport</keyword>
<feature type="transmembrane region" description="Helical" evidence="8">
    <location>
        <begin position="62"/>
        <end position="82"/>
    </location>
</feature>
<feature type="transmembrane region" description="Helical" evidence="8">
    <location>
        <begin position="6"/>
        <end position="25"/>
    </location>
</feature>
<feature type="transmembrane region" description="Helical" evidence="8">
    <location>
        <begin position="187"/>
        <end position="206"/>
    </location>
</feature>
<proteinExistence type="inferred from homology"/>
<dbReference type="Pfam" id="PF03547">
    <property type="entry name" value="Mem_trans"/>
    <property type="match status" value="1"/>
</dbReference>
<comment type="caution">
    <text evidence="9">The sequence shown here is derived from an EMBL/GenBank/DDBJ whole genome shotgun (WGS) entry which is preliminary data.</text>
</comment>
<dbReference type="PANTHER" id="PTHR36838">
    <property type="entry name" value="AUXIN EFFLUX CARRIER FAMILY PROTEIN"/>
    <property type="match status" value="1"/>
</dbReference>
<evidence type="ECO:0000256" key="6">
    <source>
        <dbReference type="ARBA" id="ARBA00022989"/>
    </source>
</evidence>
<sequence>MSVIPLILPDFLLIALGWVLLHRLGFDQAFFAGAEKLVYFILFPALLFHSITRTPLEPGNTSVLLAATVGVMLGGIALAWLGRLAVRPDPAAHASVAQCAFRFNTYLALSLAGGLGWPGAQTTMAVIVGFAVPISNIGAVHALASRHGGRALREIARNPFILATLAALACNFLRVPIPPVLDVTLGRLGACAIAVGLLCVGATLSLQGGRAHAPLMAWMVAAKLVLLPPVALALAWALGLSAGERLVLLLFSALPTASSAHVLAARMGGDGRLVAVTMSIGTLLSALTLPLWLDAAT</sequence>
<dbReference type="EMBL" id="JACHIB010000006">
    <property type="protein sequence ID" value="MBB6083315.1"/>
    <property type="molecule type" value="Genomic_DNA"/>
</dbReference>
<keyword evidence="6 8" id="KW-1133">Transmembrane helix</keyword>